<proteinExistence type="predicted"/>
<comment type="caution">
    <text evidence="2">The sequence shown here is derived from an EMBL/GenBank/DDBJ whole genome shotgun (WGS) entry which is preliminary data.</text>
</comment>
<protein>
    <submittedName>
        <fullName evidence="2">EndoU domain-containing protein</fullName>
    </submittedName>
</protein>
<evidence type="ECO:0000259" key="1">
    <source>
        <dbReference type="Pfam" id="PF14436"/>
    </source>
</evidence>
<accession>A0ABU2IJM3</accession>
<sequence length="78" mass="9031">MNKIIEELYRLINGGHGQSNINYLKKNNIKYNVVKEFPNGVKIGNVPSHKNKMKRSGAGQSWFPEKWKDIDIQNEVTM</sequence>
<name>A0ABU2IJM3_9LIST</name>
<dbReference type="Pfam" id="PF14436">
    <property type="entry name" value="EndoU_bacteria"/>
    <property type="match status" value="1"/>
</dbReference>
<evidence type="ECO:0000313" key="2">
    <source>
        <dbReference type="EMBL" id="MDT0112866.1"/>
    </source>
</evidence>
<dbReference type="InterPro" id="IPR029501">
    <property type="entry name" value="EndoU_bac"/>
</dbReference>
<gene>
    <name evidence="2" type="ORF">QJV37_01830</name>
</gene>
<keyword evidence="3" id="KW-1185">Reference proteome</keyword>
<reference evidence="2 3" key="1">
    <citation type="submission" date="2023-05" db="EMBL/GenBank/DDBJ databases">
        <title>A Combination of Whole Genome Sequencing and Metagenomics Reveals Diversity of Listeria spp. in Soil Collected from the Nantahala National Forest.</title>
        <authorList>
            <person name="Wang J."/>
            <person name="Schamp C.N."/>
            <person name="Hudson L.K."/>
            <person name="Chaggar H.K."/>
            <person name="Bryan D.W."/>
            <person name="Radosevich M."/>
            <person name="Denes T.G."/>
        </authorList>
    </citation>
    <scope>NUCLEOTIDE SEQUENCE [LARGE SCALE GENOMIC DNA]</scope>
    <source>
        <strain evidence="2 3">UTK S2-0002</strain>
    </source>
</reference>
<feature type="domain" description="Bacterial EndoU nuclease" evidence="1">
    <location>
        <begin position="12"/>
        <end position="77"/>
    </location>
</feature>
<organism evidence="2 3">
    <name type="scientific">Listeria cossartiae subsp. cayugensis</name>
    <dbReference type="NCBI Taxonomy" id="2713505"/>
    <lineage>
        <taxon>Bacteria</taxon>
        <taxon>Bacillati</taxon>
        <taxon>Bacillota</taxon>
        <taxon>Bacilli</taxon>
        <taxon>Bacillales</taxon>
        <taxon>Listeriaceae</taxon>
        <taxon>Listeria</taxon>
        <taxon>Listeria cossartiae</taxon>
    </lineage>
</organism>
<dbReference type="Proteomes" id="UP001252688">
    <property type="component" value="Unassembled WGS sequence"/>
</dbReference>
<evidence type="ECO:0000313" key="3">
    <source>
        <dbReference type="Proteomes" id="UP001252688"/>
    </source>
</evidence>
<dbReference type="EMBL" id="JASBAM010000001">
    <property type="protein sequence ID" value="MDT0112866.1"/>
    <property type="molecule type" value="Genomic_DNA"/>
</dbReference>